<proteinExistence type="predicted"/>
<name>A0A1J1HUX3_9DIPT</name>
<gene>
    <name evidence="1" type="ORF">CLUMA_CG004041</name>
</gene>
<evidence type="ECO:0000313" key="2">
    <source>
        <dbReference type="Proteomes" id="UP000183832"/>
    </source>
</evidence>
<organism evidence="1 2">
    <name type="scientific">Clunio marinus</name>
    <dbReference type="NCBI Taxonomy" id="568069"/>
    <lineage>
        <taxon>Eukaryota</taxon>
        <taxon>Metazoa</taxon>
        <taxon>Ecdysozoa</taxon>
        <taxon>Arthropoda</taxon>
        <taxon>Hexapoda</taxon>
        <taxon>Insecta</taxon>
        <taxon>Pterygota</taxon>
        <taxon>Neoptera</taxon>
        <taxon>Endopterygota</taxon>
        <taxon>Diptera</taxon>
        <taxon>Nematocera</taxon>
        <taxon>Chironomoidea</taxon>
        <taxon>Chironomidae</taxon>
        <taxon>Clunio</taxon>
    </lineage>
</organism>
<evidence type="ECO:0000313" key="1">
    <source>
        <dbReference type="EMBL" id="CRK90302.1"/>
    </source>
</evidence>
<dbReference type="AlphaFoldDB" id="A0A1J1HUX3"/>
<dbReference type="Proteomes" id="UP000183832">
    <property type="component" value="Unassembled WGS sequence"/>
</dbReference>
<dbReference type="EMBL" id="CVRI01000018">
    <property type="protein sequence ID" value="CRK90302.1"/>
    <property type="molecule type" value="Genomic_DNA"/>
</dbReference>
<accession>A0A1J1HUX3</accession>
<sequence length="81" mass="9208">MEKSVAIKNSSVNMASNLQSLCFQQCSSRKNIVWKDINHVLYVPKTSFQTHKTGRCKSLKIVHLLHQLCHKVLAIFKLNAA</sequence>
<reference evidence="1 2" key="1">
    <citation type="submission" date="2015-04" db="EMBL/GenBank/DDBJ databases">
        <authorList>
            <person name="Syromyatnikov M.Y."/>
            <person name="Popov V.N."/>
        </authorList>
    </citation>
    <scope>NUCLEOTIDE SEQUENCE [LARGE SCALE GENOMIC DNA]</scope>
</reference>
<keyword evidence="2" id="KW-1185">Reference proteome</keyword>
<protein>
    <submittedName>
        <fullName evidence="1">CLUMA_CG004041, isoform A</fullName>
    </submittedName>
</protein>